<reference evidence="10" key="2">
    <citation type="submission" date="2020-05" db="UniProtKB">
        <authorList>
            <consortium name="EnsemblMetazoa"/>
        </authorList>
    </citation>
    <scope>IDENTIFICATION</scope>
    <source>
        <strain evidence="10">IAEA</strain>
    </source>
</reference>
<evidence type="ECO:0000313" key="11">
    <source>
        <dbReference type="Proteomes" id="UP000092445"/>
    </source>
</evidence>
<proteinExistence type="inferred from homology"/>
<keyword evidence="8" id="KW-0732">Signal</keyword>
<dbReference type="Pfam" id="PF03769">
    <property type="entry name" value="Attacin_C"/>
    <property type="match status" value="1"/>
</dbReference>
<dbReference type="GO" id="GO:0005576">
    <property type="term" value="C:extracellular region"/>
    <property type="evidence" value="ECO:0007669"/>
    <property type="project" value="UniProtKB-SubCell"/>
</dbReference>
<evidence type="ECO:0000256" key="4">
    <source>
        <dbReference type="ARBA" id="ARBA00022529"/>
    </source>
</evidence>
<evidence type="ECO:0000256" key="1">
    <source>
        <dbReference type="ARBA" id="ARBA00004613"/>
    </source>
</evidence>
<reference evidence="11" key="1">
    <citation type="submission" date="2014-03" db="EMBL/GenBank/DDBJ databases">
        <authorList>
            <person name="Aksoy S."/>
            <person name="Warren W."/>
            <person name="Wilson R.K."/>
        </authorList>
    </citation>
    <scope>NUCLEOTIDE SEQUENCE [LARGE SCALE GENOMIC DNA]</scope>
    <source>
        <strain evidence="11">IAEA</strain>
    </source>
</reference>
<name>A0A1B0AC50_GLOPL</name>
<dbReference type="EnsemblMetazoa" id="GPAI040769-RA">
    <property type="protein sequence ID" value="GPAI040769-PA"/>
    <property type="gene ID" value="GPAI040769"/>
</dbReference>
<keyword evidence="3" id="KW-0964">Secreted</keyword>
<feature type="domain" description="Attacin C-terminal" evidence="9">
    <location>
        <begin position="28"/>
        <end position="102"/>
    </location>
</feature>
<evidence type="ECO:0000256" key="3">
    <source>
        <dbReference type="ARBA" id="ARBA00022525"/>
    </source>
</evidence>
<accession>A0A1B0AC50</accession>
<evidence type="ECO:0000256" key="2">
    <source>
        <dbReference type="ARBA" id="ARBA00007550"/>
    </source>
</evidence>
<feature type="chain" id="PRO_5008403772" description="Attacin C-terminal domain-containing protein" evidence="8">
    <location>
        <begin position="31"/>
        <end position="102"/>
    </location>
</feature>
<evidence type="ECO:0000259" key="9">
    <source>
        <dbReference type="Pfam" id="PF03769"/>
    </source>
</evidence>
<evidence type="ECO:0000256" key="8">
    <source>
        <dbReference type="SAM" id="SignalP"/>
    </source>
</evidence>
<dbReference type="GO" id="GO:0042742">
    <property type="term" value="P:defense response to bacterium"/>
    <property type="evidence" value="ECO:0007669"/>
    <property type="project" value="UniProtKB-KW"/>
</dbReference>
<protein>
    <recommendedName>
        <fullName evidence="9">Attacin C-terminal domain-containing protein</fullName>
    </recommendedName>
</protein>
<dbReference type="GO" id="GO:0045087">
    <property type="term" value="P:innate immune response"/>
    <property type="evidence" value="ECO:0007669"/>
    <property type="project" value="UniProtKB-KW"/>
</dbReference>
<keyword evidence="5" id="KW-0399">Innate immunity</keyword>
<feature type="signal peptide" evidence="8">
    <location>
        <begin position="1"/>
        <end position="30"/>
    </location>
</feature>
<dbReference type="AlphaFoldDB" id="A0A1B0AC50"/>
<keyword evidence="4" id="KW-0929">Antimicrobial</keyword>
<sequence length="102" mass="11201">MISRRQQINRLKAKFFLMLRFVCLVRLGLGYDHVNGHGASLTASRIPQLDMNTLGLTGKANLWSSPNRATTLDLTGGVSKHFGGPFDGQTNKQIGLGLNSRF</sequence>
<keyword evidence="6" id="KW-0391">Immunity</keyword>
<dbReference type="VEuPathDB" id="VectorBase:GPAI040769"/>
<keyword evidence="11" id="KW-1185">Reference proteome</keyword>
<evidence type="ECO:0000313" key="10">
    <source>
        <dbReference type="EnsemblMetazoa" id="GPAI040769-PA"/>
    </source>
</evidence>
<comment type="subcellular location">
    <subcellularLocation>
        <location evidence="1">Secreted</location>
    </subcellularLocation>
</comment>
<dbReference type="InterPro" id="IPR005521">
    <property type="entry name" value="Attacin_C"/>
</dbReference>
<evidence type="ECO:0000256" key="6">
    <source>
        <dbReference type="ARBA" id="ARBA00022859"/>
    </source>
</evidence>
<keyword evidence="7" id="KW-0044">Antibiotic</keyword>
<evidence type="ECO:0000256" key="7">
    <source>
        <dbReference type="ARBA" id="ARBA00023022"/>
    </source>
</evidence>
<organism evidence="10 11">
    <name type="scientific">Glossina pallidipes</name>
    <name type="common">Tsetse fly</name>
    <dbReference type="NCBI Taxonomy" id="7398"/>
    <lineage>
        <taxon>Eukaryota</taxon>
        <taxon>Metazoa</taxon>
        <taxon>Ecdysozoa</taxon>
        <taxon>Arthropoda</taxon>
        <taxon>Hexapoda</taxon>
        <taxon>Insecta</taxon>
        <taxon>Pterygota</taxon>
        <taxon>Neoptera</taxon>
        <taxon>Endopterygota</taxon>
        <taxon>Diptera</taxon>
        <taxon>Brachycera</taxon>
        <taxon>Muscomorpha</taxon>
        <taxon>Hippoboscoidea</taxon>
        <taxon>Glossinidae</taxon>
        <taxon>Glossina</taxon>
    </lineage>
</organism>
<dbReference type="Proteomes" id="UP000092445">
    <property type="component" value="Unassembled WGS sequence"/>
</dbReference>
<comment type="similarity">
    <text evidence="2">Belongs to the attacin/sarcotoxin-2 family.</text>
</comment>
<evidence type="ECO:0000256" key="5">
    <source>
        <dbReference type="ARBA" id="ARBA00022588"/>
    </source>
</evidence>